<keyword evidence="3" id="KW-1185">Reference proteome</keyword>
<evidence type="ECO:0000256" key="1">
    <source>
        <dbReference type="SAM" id="Phobius"/>
    </source>
</evidence>
<gene>
    <name evidence="2" type="ORF">OS493_015904</name>
</gene>
<dbReference type="AlphaFoldDB" id="A0A9W9YEE4"/>
<dbReference type="EMBL" id="MU827785">
    <property type="protein sequence ID" value="KAJ7333812.1"/>
    <property type="molecule type" value="Genomic_DNA"/>
</dbReference>
<dbReference type="Proteomes" id="UP001163046">
    <property type="component" value="Unassembled WGS sequence"/>
</dbReference>
<organism evidence="2 3">
    <name type="scientific">Desmophyllum pertusum</name>
    <dbReference type="NCBI Taxonomy" id="174260"/>
    <lineage>
        <taxon>Eukaryota</taxon>
        <taxon>Metazoa</taxon>
        <taxon>Cnidaria</taxon>
        <taxon>Anthozoa</taxon>
        <taxon>Hexacorallia</taxon>
        <taxon>Scleractinia</taxon>
        <taxon>Caryophylliina</taxon>
        <taxon>Caryophylliidae</taxon>
        <taxon>Desmophyllum</taxon>
    </lineage>
</organism>
<comment type="caution">
    <text evidence="2">The sequence shown here is derived from an EMBL/GenBank/DDBJ whole genome shotgun (WGS) entry which is preliminary data.</text>
</comment>
<feature type="transmembrane region" description="Helical" evidence="1">
    <location>
        <begin position="26"/>
        <end position="53"/>
    </location>
</feature>
<keyword evidence="1" id="KW-1133">Transmembrane helix</keyword>
<name>A0A9W9YEE4_9CNID</name>
<evidence type="ECO:0000313" key="3">
    <source>
        <dbReference type="Proteomes" id="UP001163046"/>
    </source>
</evidence>
<sequence>MRVHAEDDISFVAGYRHLNDLRHDSAWIMSCVLYAHSAICLVVVVAFASYGLVWPIRDKSETLLHKTTRKGTVNTTLRHPGNVTNVQVNLHFVITSYRSTVAAKPV</sequence>
<keyword evidence="1" id="KW-0472">Membrane</keyword>
<proteinExistence type="predicted"/>
<protein>
    <submittedName>
        <fullName evidence="2">Uncharacterized protein</fullName>
    </submittedName>
</protein>
<keyword evidence="1" id="KW-0812">Transmembrane</keyword>
<reference evidence="2" key="1">
    <citation type="submission" date="2023-01" db="EMBL/GenBank/DDBJ databases">
        <title>Genome assembly of the deep-sea coral Lophelia pertusa.</title>
        <authorList>
            <person name="Herrera S."/>
            <person name="Cordes E."/>
        </authorList>
    </citation>
    <scope>NUCLEOTIDE SEQUENCE</scope>
    <source>
        <strain evidence="2">USNM1676648</strain>
        <tissue evidence="2">Polyp</tissue>
    </source>
</reference>
<accession>A0A9W9YEE4</accession>
<evidence type="ECO:0000313" key="2">
    <source>
        <dbReference type="EMBL" id="KAJ7333812.1"/>
    </source>
</evidence>